<dbReference type="Pfam" id="PF03033">
    <property type="entry name" value="Glyco_transf_28"/>
    <property type="match status" value="1"/>
</dbReference>
<gene>
    <name evidence="5" type="ORF">Vbra_22138</name>
</gene>
<protein>
    <submittedName>
        <fullName evidence="5">Uncharacterized protein</fullName>
    </submittedName>
</protein>
<evidence type="ECO:0000259" key="4">
    <source>
        <dbReference type="Pfam" id="PF06722"/>
    </source>
</evidence>
<feature type="domain" description="Erythromycin biosynthesis protein CIII-like C-terminal" evidence="4">
    <location>
        <begin position="525"/>
        <end position="629"/>
    </location>
</feature>
<dbReference type="InParanoid" id="A0A0G4GC85"/>
<feature type="domain" description="Glycosyltransferase family 28 N-terminal" evidence="3">
    <location>
        <begin position="221"/>
        <end position="363"/>
    </location>
</feature>
<evidence type="ECO:0000313" key="5">
    <source>
        <dbReference type="EMBL" id="CEM26909.1"/>
    </source>
</evidence>
<feature type="region of interest" description="Disordered" evidence="2">
    <location>
        <begin position="1"/>
        <end position="52"/>
    </location>
</feature>
<dbReference type="STRING" id="1169540.A0A0G4GC85"/>
<dbReference type="FunFam" id="3.40.50.2000:FF:000009">
    <property type="entry name" value="Sterol 3-beta-glucosyltransferase UGT80A2"/>
    <property type="match status" value="1"/>
</dbReference>
<evidence type="ECO:0000313" key="6">
    <source>
        <dbReference type="Proteomes" id="UP000041254"/>
    </source>
</evidence>
<dbReference type="InterPro" id="IPR010610">
    <property type="entry name" value="EryCIII-like_C"/>
</dbReference>
<name>A0A0G4GC85_VITBC</name>
<dbReference type="SUPFAM" id="SSF53756">
    <property type="entry name" value="UDP-Glycosyltransferase/glycogen phosphorylase"/>
    <property type="match status" value="1"/>
</dbReference>
<feature type="compositionally biased region" description="Low complexity" evidence="2">
    <location>
        <begin position="868"/>
        <end position="880"/>
    </location>
</feature>
<feature type="compositionally biased region" description="Basic and acidic residues" evidence="2">
    <location>
        <begin position="905"/>
        <end position="915"/>
    </location>
</feature>
<dbReference type="InterPro" id="IPR002213">
    <property type="entry name" value="UDP_glucos_trans"/>
</dbReference>
<feature type="region of interest" description="Disordered" evidence="2">
    <location>
        <begin position="1562"/>
        <end position="1616"/>
    </location>
</feature>
<dbReference type="Pfam" id="PF06722">
    <property type="entry name" value="EryCIII-like_C"/>
    <property type="match status" value="1"/>
</dbReference>
<sequence>MFRSRASSDSSKRPRSARGSKPAAVAEGQLRSPGRAVKEDSPASLPSDDEAKDEEAIKLLRTLTHDSRIDLRAAGEELAKKEASRHDRDSIKDTTPHYQIRIKGWSRRGAQLLLLFQIEHQDATRELLMSSSYFIVSLRRIELRFPNLPSPEFPELVHRLEETVCGLEDQNDVSIDKSVRCIEKDLTEFLCREDVRSKAHMLVGQLFIQPDNLEFIPRLKILILVVGSRGDVQPFIPLAKKLNEIGHTCRLATHSNFRDFVKGEGLAFYPLGGDPKELLAYMVRNPGLLPRDPREIPKKRQILDEIIQSAWPASTASDLDTGEEFVAEAIIANPVSWAHIHVAERLKIPCHIYFTMPWSPTESFPHPLTHHDRATNEFENWLSYTLVNELTWLGMRDLINNFRKRTLGLDTIHRTEEAPSLLDHLKVPHAYCWSPSLIPKPKDWGPQIDITGFFFLDCVTSYRPPSDLDAFMSKGPPPFYIGFGSVVVDGFDRIMSGIIKAVISTGVRALINKGWSEDLSKLEDVNPDQIFFIGNCPHDWLFPRCEAVCHHGGAGTTAAGLRAGRPTIVVPFFGDQFFWGEMVKRFGAGPAPIAGTRMTQKAFAEAIRHCQRDDTKANAAILAEQMARENGVEEGVAAFHRQLPLDLLQCEVCRQALLQRQDQTIQELRSATHSQIDALSKTPNGSPSPVSLEARSPARLSRSDAVPAAGEPLLAMSTDTASLADTDNKATATASARAVSAPPMRCATEASVGVGVGGGGETPVRATRCLSHQSDPFRSPMGRSSKSKQHFLQTAGLAKVYDHDADMRLCKVCDYVINGPQGYAWRRRRRFPLETPLSQQTKPLIRSKADAPPLPPLLGGQKDTSSKPDAAPTTPTQDTAQPPPTPPPPPPPAAPPAPTDLLSDPLRDPSDRTECSGDGDAAPSAASATVRRRVDMMPPMSVSEPNLPLLETAAAGKDDLTEGEGEGEGSSSSSAEDGLVISVPVPPELAAQRGVSDDGDADEWPHLVRRDVLGTMQRRKGTDDDAILNFRPHTRREYHAIDWTWRRKKGNIRNFHEGVMRGAQTYAECLQQGFEGIVTYPLHGVKSGGFVGGAMGVGVGMLNLIYLPILGTFRLVKDTSKGAYKSLQNYSQEWQERRNGWTMRKNDPGGGTSGTTGAVTQIMENMGMSLAGYGVGGGTETAAASGGGGGGEGDKSVAGGSSSTPESVNASAIGTDASTIAASRTLPPHSFNACDLAEVLNDESAVFTAKDRAGLLITEEVQAQVVQEIMEAYEELLGIKSHIHRVGEFIPSANAVSSSQQQQQQQAANRLSPRMQQRRSPLLTRSARRAGTPPGAITARQRRETSSDGQAYWSPWSPALRRIFPRAGMKAVPLPDAATKNGTDDDRREGDPPAPLSADPAAAPGGGGEACVCGHDGVKGDKDEAAAFSDGRDNVDVLSGFVSTLAQPDANATTIRRVSDTMDFILRRWTKCFAVCGRTGSSSSFIDAAPAPVPQPLPPLPTSPTAHSPSAPPLAVAPPAVVELRQDQQHRPQRHVESCSSMGSVAEERRSVGIPLLSTWIENNSHGHDEGETPGEQGGRDGEASSSRKEGGASYPYRFNGDSKGDGTTKTDDGGE</sequence>
<feature type="region of interest" description="Disordered" evidence="2">
    <location>
        <begin position="959"/>
        <end position="978"/>
    </location>
</feature>
<dbReference type="GO" id="GO:0005975">
    <property type="term" value="P:carbohydrate metabolic process"/>
    <property type="evidence" value="ECO:0007669"/>
    <property type="project" value="InterPro"/>
</dbReference>
<organism evidence="5 6">
    <name type="scientific">Vitrella brassicaformis (strain CCMP3155)</name>
    <dbReference type="NCBI Taxonomy" id="1169540"/>
    <lineage>
        <taxon>Eukaryota</taxon>
        <taxon>Sar</taxon>
        <taxon>Alveolata</taxon>
        <taxon>Colpodellida</taxon>
        <taxon>Vitrellaceae</taxon>
        <taxon>Vitrella</taxon>
    </lineage>
</organism>
<feature type="compositionally biased region" description="Basic and acidic residues" evidence="2">
    <location>
        <begin position="1382"/>
        <end position="1391"/>
    </location>
</feature>
<reference evidence="5 6" key="1">
    <citation type="submission" date="2014-11" db="EMBL/GenBank/DDBJ databases">
        <authorList>
            <person name="Zhu J."/>
            <person name="Qi W."/>
            <person name="Song R."/>
        </authorList>
    </citation>
    <scope>NUCLEOTIDE SEQUENCE [LARGE SCALE GENOMIC DNA]</scope>
</reference>
<dbReference type="OrthoDB" id="420229at2759"/>
<feature type="compositionally biased region" description="Low complexity" evidence="2">
    <location>
        <begin position="916"/>
        <end position="928"/>
    </location>
</feature>
<feature type="region of interest" description="Disordered" evidence="2">
    <location>
        <begin position="1495"/>
        <end position="1547"/>
    </location>
</feature>
<keyword evidence="1" id="KW-0808">Transferase</keyword>
<feature type="compositionally biased region" description="Gly residues" evidence="2">
    <location>
        <begin position="1181"/>
        <end position="1191"/>
    </location>
</feature>
<feature type="region of interest" description="Disordered" evidence="2">
    <location>
        <begin position="1181"/>
        <end position="1209"/>
    </location>
</feature>
<feature type="compositionally biased region" description="Low complexity" evidence="2">
    <location>
        <begin position="1294"/>
        <end position="1309"/>
    </location>
</feature>
<dbReference type="InterPro" id="IPR050426">
    <property type="entry name" value="Glycosyltransferase_28"/>
</dbReference>
<dbReference type="PANTHER" id="PTHR48050:SF13">
    <property type="entry name" value="STEROL 3-BETA-GLUCOSYLTRANSFERASE UGT80A2"/>
    <property type="match status" value="1"/>
</dbReference>
<dbReference type="Proteomes" id="UP000041254">
    <property type="component" value="Unassembled WGS sequence"/>
</dbReference>
<proteinExistence type="predicted"/>
<feature type="compositionally biased region" description="Pro residues" evidence="2">
    <location>
        <begin position="881"/>
        <end position="898"/>
    </location>
</feature>
<feature type="compositionally biased region" description="Basic and acidic residues" evidence="2">
    <location>
        <begin position="1578"/>
        <end position="1591"/>
    </location>
</feature>
<dbReference type="InterPro" id="IPR004276">
    <property type="entry name" value="GlycoTrans_28_N"/>
</dbReference>
<feature type="region of interest" description="Disordered" evidence="2">
    <location>
        <begin position="834"/>
        <end position="933"/>
    </location>
</feature>
<feature type="compositionally biased region" description="Basic and acidic residues" evidence="2">
    <location>
        <begin position="1601"/>
        <end position="1616"/>
    </location>
</feature>
<dbReference type="GO" id="GO:0016906">
    <property type="term" value="F:sterol 3-beta-glucosyltransferase activity"/>
    <property type="evidence" value="ECO:0007669"/>
    <property type="project" value="UniProtKB-ARBA"/>
</dbReference>
<dbReference type="PANTHER" id="PTHR48050">
    <property type="entry name" value="STEROL 3-BETA-GLUCOSYLTRANSFERASE"/>
    <property type="match status" value="1"/>
</dbReference>
<feature type="compositionally biased region" description="Polar residues" evidence="2">
    <location>
        <begin position="675"/>
        <end position="689"/>
    </location>
</feature>
<evidence type="ECO:0000256" key="1">
    <source>
        <dbReference type="ARBA" id="ARBA00022679"/>
    </source>
</evidence>
<dbReference type="CDD" id="cd03784">
    <property type="entry name" value="GT1_Gtf-like"/>
    <property type="match status" value="1"/>
</dbReference>
<evidence type="ECO:0000256" key="2">
    <source>
        <dbReference type="SAM" id="MobiDB-lite"/>
    </source>
</evidence>
<feature type="region of interest" description="Disordered" evidence="2">
    <location>
        <begin position="1371"/>
        <end position="1408"/>
    </location>
</feature>
<accession>A0A0G4GC85</accession>
<feature type="region of interest" description="Disordered" evidence="2">
    <location>
        <begin position="1294"/>
        <end position="1353"/>
    </location>
</feature>
<keyword evidence="6" id="KW-1185">Reference proteome</keyword>
<feature type="region of interest" description="Disordered" evidence="2">
    <location>
        <begin position="675"/>
        <end position="712"/>
    </location>
</feature>
<evidence type="ECO:0000259" key="3">
    <source>
        <dbReference type="Pfam" id="PF03033"/>
    </source>
</evidence>
<feature type="compositionally biased region" description="Basic and acidic residues" evidence="2">
    <location>
        <begin position="1524"/>
        <end position="1537"/>
    </location>
</feature>
<dbReference type="VEuPathDB" id="CryptoDB:Vbra_22138"/>
<feature type="compositionally biased region" description="Low complexity" evidence="2">
    <location>
        <begin position="969"/>
        <end position="978"/>
    </location>
</feature>
<dbReference type="EMBL" id="CDMY01000624">
    <property type="protein sequence ID" value="CEM26909.1"/>
    <property type="molecule type" value="Genomic_DNA"/>
</dbReference>
<dbReference type="Gene3D" id="3.40.50.2000">
    <property type="entry name" value="Glycogen Phosphorylase B"/>
    <property type="match status" value="2"/>
</dbReference>